<proteinExistence type="predicted"/>
<feature type="transmembrane region" description="Helical" evidence="8">
    <location>
        <begin position="41"/>
        <end position="60"/>
    </location>
</feature>
<keyword evidence="6 8" id="KW-0472">Membrane</keyword>
<reference evidence="11" key="1">
    <citation type="submission" date="2016-06" db="EMBL/GenBank/DDBJ databases">
        <authorList>
            <person name="Varghese N."/>
            <person name="Submissions Spin"/>
        </authorList>
    </citation>
    <scope>NUCLEOTIDE SEQUENCE [LARGE SCALE GENOMIC DNA]</scope>
    <source>
        <strain evidence="11">DSM 44814</strain>
    </source>
</reference>
<feature type="transmembrane region" description="Helical" evidence="8">
    <location>
        <begin position="12"/>
        <end position="29"/>
    </location>
</feature>
<organism evidence="10 11">
    <name type="scientific">Micromonospora eburnea</name>
    <dbReference type="NCBI Taxonomy" id="227316"/>
    <lineage>
        <taxon>Bacteria</taxon>
        <taxon>Bacillati</taxon>
        <taxon>Actinomycetota</taxon>
        <taxon>Actinomycetes</taxon>
        <taxon>Micromonosporales</taxon>
        <taxon>Micromonosporaceae</taxon>
        <taxon>Micromonospora</taxon>
    </lineage>
</organism>
<accession>A0A1C6UG00</accession>
<sequence length="436" mass="45747">MQSLASNSELTIATVLADVAIVLIVGHLFGRWLRRMGQPVVIGEILAGIALGPSLLGLLPGNPTEVIFPAAARPYLSAISQVGLLLFMFLVGWEFDRRVVARRKVMTLSVSLASIALAFTLGVGLASLIYADHAMVAGKRVPFVVFALFLGAAMSITAFPVLARILKDRGLVNTEVGTLALASAAIDDVLAWCILALVAAIAAARDGTDLIQIAALSLAYVAVMSAVVRPLLAAVVRRVALLNRPANLAIFVAAGVFLSSFATTWVGIHAIFGAFAFGFIMPREPAEELRQQIREPFENIGMVLLPVFFIVTGLGVDIASLTLANYVELSAIILVACVGKTIGAATPALALGLPGRDARTLGILMNTRGLTELIVLNVGVSLGVLDKQMFTMMVIMALVTTAMAGPLLPKLARTPPTGRVPGAPRDSLAANAAKRT</sequence>
<feature type="transmembrane region" description="Helical" evidence="8">
    <location>
        <begin position="300"/>
        <end position="324"/>
    </location>
</feature>
<dbReference type="Gene3D" id="1.20.1530.20">
    <property type="match status" value="1"/>
</dbReference>
<feature type="transmembrane region" description="Helical" evidence="8">
    <location>
        <begin position="210"/>
        <end position="236"/>
    </location>
</feature>
<evidence type="ECO:0000259" key="9">
    <source>
        <dbReference type="Pfam" id="PF00999"/>
    </source>
</evidence>
<feature type="transmembrane region" description="Helical" evidence="8">
    <location>
        <begin position="248"/>
        <end position="280"/>
    </location>
</feature>
<dbReference type="GO" id="GO:0015297">
    <property type="term" value="F:antiporter activity"/>
    <property type="evidence" value="ECO:0007669"/>
    <property type="project" value="InterPro"/>
</dbReference>
<evidence type="ECO:0000313" key="10">
    <source>
        <dbReference type="EMBL" id="SCL52871.1"/>
    </source>
</evidence>
<evidence type="ECO:0000256" key="3">
    <source>
        <dbReference type="ARBA" id="ARBA00022692"/>
    </source>
</evidence>
<feature type="transmembrane region" description="Helical" evidence="8">
    <location>
        <begin position="105"/>
        <end position="131"/>
    </location>
</feature>
<keyword evidence="4 8" id="KW-1133">Transmembrane helix</keyword>
<evidence type="ECO:0000256" key="8">
    <source>
        <dbReference type="SAM" id="Phobius"/>
    </source>
</evidence>
<name>A0A1C6UG00_9ACTN</name>
<protein>
    <submittedName>
        <fullName evidence="10">Kef-type K+ transport system, membrane component KefB</fullName>
    </submittedName>
</protein>
<dbReference type="GO" id="GO:0016020">
    <property type="term" value="C:membrane"/>
    <property type="evidence" value="ECO:0007669"/>
    <property type="project" value="UniProtKB-SubCell"/>
</dbReference>
<dbReference type="RefSeq" id="WP_208602033.1">
    <property type="nucleotide sequence ID" value="NZ_FMHY01000002.1"/>
</dbReference>
<feature type="region of interest" description="Disordered" evidence="7">
    <location>
        <begin position="413"/>
        <end position="436"/>
    </location>
</feature>
<dbReference type="GO" id="GO:1902600">
    <property type="term" value="P:proton transmembrane transport"/>
    <property type="evidence" value="ECO:0007669"/>
    <property type="project" value="InterPro"/>
</dbReference>
<dbReference type="PANTHER" id="PTHR32468">
    <property type="entry name" value="CATION/H + ANTIPORTER"/>
    <property type="match status" value="1"/>
</dbReference>
<feature type="transmembrane region" description="Helical" evidence="8">
    <location>
        <begin position="72"/>
        <end position="93"/>
    </location>
</feature>
<dbReference type="AlphaFoldDB" id="A0A1C6UG00"/>
<evidence type="ECO:0000256" key="6">
    <source>
        <dbReference type="ARBA" id="ARBA00023136"/>
    </source>
</evidence>
<evidence type="ECO:0000256" key="2">
    <source>
        <dbReference type="ARBA" id="ARBA00022448"/>
    </source>
</evidence>
<feature type="transmembrane region" description="Helical" evidence="8">
    <location>
        <begin position="331"/>
        <end position="353"/>
    </location>
</feature>
<evidence type="ECO:0000256" key="7">
    <source>
        <dbReference type="SAM" id="MobiDB-lite"/>
    </source>
</evidence>
<evidence type="ECO:0000313" key="11">
    <source>
        <dbReference type="Proteomes" id="UP000199696"/>
    </source>
</evidence>
<feature type="transmembrane region" description="Helical" evidence="8">
    <location>
        <begin position="389"/>
        <end position="409"/>
    </location>
</feature>
<keyword evidence="2" id="KW-0813">Transport</keyword>
<dbReference type="EMBL" id="FMHY01000002">
    <property type="protein sequence ID" value="SCL52871.1"/>
    <property type="molecule type" value="Genomic_DNA"/>
</dbReference>
<feature type="transmembrane region" description="Helical" evidence="8">
    <location>
        <begin position="178"/>
        <end position="204"/>
    </location>
</feature>
<feature type="domain" description="Cation/H+ exchanger transmembrane" evidence="9">
    <location>
        <begin position="28"/>
        <end position="411"/>
    </location>
</feature>
<dbReference type="Pfam" id="PF00999">
    <property type="entry name" value="Na_H_Exchanger"/>
    <property type="match status" value="1"/>
</dbReference>
<dbReference type="InterPro" id="IPR006153">
    <property type="entry name" value="Cation/H_exchanger_TM"/>
</dbReference>
<dbReference type="Proteomes" id="UP000199696">
    <property type="component" value="Unassembled WGS sequence"/>
</dbReference>
<comment type="subcellular location">
    <subcellularLocation>
        <location evidence="1">Membrane</location>
        <topology evidence="1">Multi-pass membrane protein</topology>
    </subcellularLocation>
</comment>
<dbReference type="InterPro" id="IPR050794">
    <property type="entry name" value="CPA2_transporter"/>
</dbReference>
<gene>
    <name evidence="10" type="ORF">GA0070604_2657</name>
</gene>
<keyword evidence="5" id="KW-0406">Ion transport</keyword>
<dbReference type="InterPro" id="IPR038770">
    <property type="entry name" value="Na+/solute_symporter_sf"/>
</dbReference>
<keyword evidence="11" id="KW-1185">Reference proteome</keyword>
<evidence type="ECO:0000256" key="4">
    <source>
        <dbReference type="ARBA" id="ARBA00022989"/>
    </source>
</evidence>
<dbReference type="STRING" id="227316.GA0070604_2657"/>
<feature type="transmembrane region" description="Helical" evidence="8">
    <location>
        <begin position="143"/>
        <end position="166"/>
    </location>
</feature>
<evidence type="ECO:0000256" key="1">
    <source>
        <dbReference type="ARBA" id="ARBA00004141"/>
    </source>
</evidence>
<keyword evidence="3 8" id="KW-0812">Transmembrane</keyword>
<evidence type="ECO:0000256" key="5">
    <source>
        <dbReference type="ARBA" id="ARBA00023065"/>
    </source>
</evidence>
<dbReference type="PANTHER" id="PTHR32468:SF0">
    <property type="entry name" value="K(+)_H(+) ANTIPORTER 1"/>
    <property type="match status" value="1"/>
</dbReference>